<dbReference type="EMBL" id="CP089984">
    <property type="protein sequence ID" value="WXB19870.1"/>
    <property type="molecule type" value="Genomic_DNA"/>
</dbReference>
<accession>A0ABZ2MBJ7</accession>
<keyword evidence="2" id="KW-1185">Reference proteome</keyword>
<protein>
    <recommendedName>
        <fullName evidence="3">AMP-dependent synthetase/ligase domain-containing protein</fullName>
    </recommendedName>
</protein>
<evidence type="ECO:0000313" key="2">
    <source>
        <dbReference type="Proteomes" id="UP001370348"/>
    </source>
</evidence>
<evidence type="ECO:0008006" key="3">
    <source>
        <dbReference type="Google" id="ProtNLM"/>
    </source>
</evidence>
<name>A0ABZ2MBJ7_9BACT</name>
<dbReference type="Proteomes" id="UP001370348">
    <property type="component" value="Chromosome"/>
</dbReference>
<sequence>MKPTVHGLFDEQALRTPRAEAVVHGDSSGSYEALDRQAIEIGARLLRAGARPETVVAFVPNGPSR</sequence>
<proteinExistence type="predicted"/>
<reference evidence="1 2" key="1">
    <citation type="submission" date="2021-12" db="EMBL/GenBank/DDBJ databases">
        <title>Discovery of the Pendulisporaceae a myxobacterial family with distinct sporulation behavior and unique specialized metabolism.</title>
        <authorList>
            <person name="Garcia R."/>
            <person name="Popoff A."/>
            <person name="Bader C.D."/>
            <person name="Loehr J."/>
            <person name="Walesch S."/>
            <person name="Walt C."/>
            <person name="Boldt J."/>
            <person name="Bunk B."/>
            <person name="Haeckl F.J.F.P.J."/>
            <person name="Gunesch A.P."/>
            <person name="Birkelbach J."/>
            <person name="Nuebel U."/>
            <person name="Pietschmann T."/>
            <person name="Bach T."/>
            <person name="Mueller R."/>
        </authorList>
    </citation>
    <scope>NUCLEOTIDE SEQUENCE [LARGE SCALE GENOMIC DNA]</scope>
    <source>
        <strain evidence="1 2">MSr11954</strain>
    </source>
</reference>
<dbReference type="SUPFAM" id="SSF56801">
    <property type="entry name" value="Acetyl-CoA synthetase-like"/>
    <property type="match status" value="1"/>
</dbReference>
<dbReference type="RefSeq" id="WP_394829468.1">
    <property type="nucleotide sequence ID" value="NZ_CP089984.1"/>
</dbReference>
<dbReference type="Gene3D" id="3.40.50.12780">
    <property type="entry name" value="N-terminal domain of ligase-like"/>
    <property type="match status" value="1"/>
</dbReference>
<gene>
    <name evidence="1" type="ORF">LZC94_21925</name>
</gene>
<organism evidence="1 2">
    <name type="scientific">Pendulispora albinea</name>
    <dbReference type="NCBI Taxonomy" id="2741071"/>
    <lineage>
        <taxon>Bacteria</taxon>
        <taxon>Pseudomonadati</taxon>
        <taxon>Myxococcota</taxon>
        <taxon>Myxococcia</taxon>
        <taxon>Myxococcales</taxon>
        <taxon>Sorangiineae</taxon>
        <taxon>Pendulisporaceae</taxon>
        <taxon>Pendulispora</taxon>
    </lineage>
</organism>
<dbReference type="InterPro" id="IPR042099">
    <property type="entry name" value="ANL_N_sf"/>
</dbReference>
<evidence type="ECO:0000313" key="1">
    <source>
        <dbReference type="EMBL" id="WXB19870.1"/>
    </source>
</evidence>